<dbReference type="Pfam" id="PF00892">
    <property type="entry name" value="EamA"/>
    <property type="match status" value="2"/>
</dbReference>
<gene>
    <name evidence="8" type="ORF">ET418_10295</name>
</gene>
<evidence type="ECO:0000313" key="8">
    <source>
        <dbReference type="EMBL" id="KAA0891815.1"/>
    </source>
</evidence>
<comment type="subcellular location">
    <subcellularLocation>
        <location evidence="1">Cell membrane</location>
        <topology evidence="1">Multi-pass membrane protein</topology>
    </subcellularLocation>
</comment>
<evidence type="ECO:0000256" key="2">
    <source>
        <dbReference type="ARBA" id="ARBA00022475"/>
    </source>
</evidence>
<feature type="transmembrane region" description="Helical" evidence="6">
    <location>
        <begin position="38"/>
        <end position="56"/>
    </location>
</feature>
<feature type="transmembrane region" description="Helical" evidence="6">
    <location>
        <begin position="93"/>
        <end position="112"/>
    </location>
</feature>
<dbReference type="AlphaFoldDB" id="A0A5A9XH39"/>
<evidence type="ECO:0000256" key="1">
    <source>
        <dbReference type="ARBA" id="ARBA00004651"/>
    </source>
</evidence>
<dbReference type="InterPro" id="IPR037185">
    <property type="entry name" value="EmrE-like"/>
</dbReference>
<dbReference type="OrthoDB" id="9804865at2"/>
<feature type="transmembrane region" description="Helical" evidence="6">
    <location>
        <begin position="172"/>
        <end position="193"/>
    </location>
</feature>
<keyword evidence="5 6" id="KW-0472">Membrane</keyword>
<organism evidence="8 9">
    <name type="scientific">Oryzomonas rubra</name>
    <dbReference type="NCBI Taxonomy" id="2509454"/>
    <lineage>
        <taxon>Bacteria</taxon>
        <taxon>Pseudomonadati</taxon>
        <taxon>Thermodesulfobacteriota</taxon>
        <taxon>Desulfuromonadia</taxon>
        <taxon>Geobacterales</taxon>
        <taxon>Geobacteraceae</taxon>
        <taxon>Oryzomonas</taxon>
    </lineage>
</organism>
<dbReference type="EMBL" id="SRSD01000005">
    <property type="protein sequence ID" value="KAA0891815.1"/>
    <property type="molecule type" value="Genomic_DNA"/>
</dbReference>
<protein>
    <submittedName>
        <fullName evidence="8">DMT family transporter</fullName>
    </submittedName>
</protein>
<dbReference type="Proteomes" id="UP000324298">
    <property type="component" value="Unassembled WGS sequence"/>
</dbReference>
<feature type="transmembrane region" description="Helical" evidence="6">
    <location>
        <begin position="119"/>
        <end position="141"/>
    </location>
</feature>
<keyword evidence="2" id="KW-1003">Cell membrane</keyword>
<feature type="transmembrane region" description="Helical" evidence="6">
    <location>
        <begin position="235"/>
        <end position="253"/>
    </location>
</feature>
<feature type="transmembrane region" description="Helical" evidence="6">
    <location>
        <begin position="147"/>
        <end position="165"/>
    </location>
</feature>
<dbReference type="GO" id="GO:0005886">
    <property type="term" value="C:plasma membrane"/>
    <property type="evidence" value="ECO:0007669"/>
    <property type="project" value="UniProtKB-SubCell"/>
</dbReference>
<dbReference type="InterPro" id="IPR051258">
    <property type="entry name" value="Diverse_Substrate_Transporter"/>
</dbReference>
<name>A0A5A9XH39_9BACT</name>
<dbReference type="PANTHER" id="PTHR42920:SF5">
    <property type="entry name" value="EAMA DOMAIN-CONTAINING PROTEIN"/>
    <property type="match status" value="1"/>
</dbReference>
<dbReference type="InterPro" id="IPR000620">
    <property type="entry name" value="EamA_dom"/>
</dbReference>
<feature type="transmembrane region" description="Helical" evidence="6">
    <location>
        <begin position="68"/>
        <end position="87"/>
    </location>
</feature>
<keyword evidence="9" id="KW-1185">Reference proteome</keyword>
<evidence type="ECO:0000259" key="7">
    <source>
        <dbReference type="Pfam" id="PF00892"/>
    </source>
</evidence>
<evidence type="ECO:0000313" key="9">
    <source>
        <dbReference type="Proteomes" id="UP000324298"/>
    </source>
</evidence>
<evidence type="ECO:0000256" key="3">
    <source>
        <dbReference type="ARBA" id="ARBA00022692"/>
    </source>
</evidence>
<feature type="domain" description="EamA" evidence="7">
    <location>
        <begin position="6"/>
        <end position="134"/>
    </location>
</feature>
<comment type="caution">
    <text evidence="8">The sequence shown here is derived from an EMBL/GenBank/DDBJ whole genome shotgun (WGS) entry which is preliminary data.</text>
</comment>
<evidence type="ECO:0000256" key="5">
    <source>
        <dbReference type="ARBA" id="ARBA00023136"/>
    </source>
</evidence>
<keyword evidence="4 6" id="KW-1133">Transmembrane helix</keyword>
<feature type="domain" description="EamA" evidence="7">
    <location>
        <begin position="144"/>
        <end position="278"/>
    </location>
</feature>
<reference evidence="8 9" key="1">
    <citation type="submission" date="2019-04" db="EMBL/GenBank/DDBJ databases">
        <title>Geobacter ruber sp. nov., ferric-reducing bacteria isolated from paddy soil.</title>
        <authorList>
            <person name="Xu Z."/>
            <person name="Masuda Y."/>
            <person name="Itoh H."/>
            <person name="Senoo K."/>
        </authorList>
    </citation>
    <scope>NUCLEOTIDE SEQUENCE [LARGE SCALE GENOMIC DNA]</scope>
    <source>
        <strain evidence="8 9">Red88</strain>
    </source>
</reference>
<accession>A0A5A9XH39</accession>
<proteinExistence type="predicted"/>
<evidence type="ECO:0000256" key="6">
    <source>
        <dbReference type="SAM" id="Phobius"/>
    </source>
</evidence>
<feature type="transmembrane region" description="Helical" evidence="6">
    <location>
        <begin position="205"/>
        <end position="223"/>
    </location>
</feature>
<feature type="transmembrane region" description="Helical" evidence="6">
    <location>
        <begin position="259"/>
        <end position="279"/>
    </location>
</feature>
<dbReference type="SUPFAM" id="SSF103481">
    <property type="entry name" value="Multidrug resistance efflux transporter EmrE"/>
    <property type="match status" value="2"/>
</dbReference>
<sequence length="306" mass="33330">MNRFKAAVLLLTTTFFWGVTFTVVKEAVESVDVFVFLAQRFILAFALILPVSMIKGKRLDRGTLRQGCLMGIFLFGSYAFQTVALLYTSASNTAFLTGLNVVMVPVISALMLRQRIPRTVRVAVILSVAGLFLLCGNGSWHFTTGDILAAICALCVSLHLIYTGEFARQSDYYWLTAIQLGMVALLSTAGAVIRGKQVFVWHPQLLGTLIVCSLIATVFAFLVQTSMQRFISHTNTALIFCTEPVFAALYAWYAINERLGIYGLAGALLILGGMIVSILPDDLGKLAKGGSAEAEIGELDEYRAGE</sequence>
<keyword evidence="3 6" id="KW-0812">Transmembrane</keyword>
<dbReference type="PANTHER" id="PTHR42920">
    <property type="entry name" value="OS03G0707200 PROTEIN-RELATED"/>
    <property type="match status" value="1"/>
</dbReference>
<evidence type="ECO:0000256" key="4">
    <source>
        <dbReference type="ARBA" id="ARBA00022989"/>
    </source>
</evidence>
<dbReference type="RefSeq" id="WP_149307514.1">
    <property type="nucleotide sequence ID" value="NZ_SRSD01000005.1"/>
</dbReference>